<evidence type="ECO:0000256" key="1">
    <source>
        <dbReference type="SAM" id="MobiDB-lite"/>
    </source>
</evidence>
<organism evidence="4 5">
    <name type="scientific">Nonomuraea jabiensis</name>
    <dbReference type="NCBI Taxonomy" id="882448"/>
    <lineage>
        <taxon>Bacteria</taxon>
        <taxon>Bacillati</taxon>
        <taxon>Actinomycetota</taxon>
        <taxon>Actinomycetes</taxon>
        <taxon>Streptosporangiales</taxon>
        <taxon>Streptosporangiaceae</taxon>
        <taxon>Nonomuraea</taxon>
    </lineage>
</organism>
<gene>
    <name evidence="4" type="ORF">HD596_003727</name>
</gene>
<feature type="signal peptide" evidence="3">
    <location>
        <begin position="1"/>
        <end position="25"/>
    </location>
</feature>
<keyword evidence="5" id="KW-1185">Reference proteome</keyword>
<feature type="region of interest" description="Disordered" evidence="1">
    <location>
        <begin position="325"/>
        <end position="385"/>
    </location>
</feature>
<evidence type="ECO:0008006" key="6">
    <source>
        <dbReference type="Google" id="ProtNLM"/>
    </source>
</evidence>
<keyword evidence="3" id="KW-0732">Signal</keyword>
<feature type="chain" id="PRO_5031500496" description="Gram-positive cocci surface proteins LPxTG domain-containing protein" evidence="3">
    <location>
        <begin position="26"/>
        <end position="415"/>
    </location>
</feature>
<keyword evidence="2" id="KW-1133">Transmembrane helix</keyword>
<name>A0A7W9G4D0_9ACTN</name>
<evidence type="ECO:0000313" key="4">
    <source>
        <dbReference type="EMBL" id="MBB5776971.1"/>
    </source>
</evidence>
<sequence length="415" mass="40885">MGLTGTLAIFVGSIFVVSTPTAALAAVTKQFSYACTGSLLSSTTTQTVSVGLSAPDSVTAGTTFDLTVKIPELTLATAPTAATTLQVNATMTPTPGSIQDPGAKTGANVTTSTTVPAKDVVYKVSVPTGTTGKVSVKPGQLVLSLLSPSTATTTCTTQSTEVLDVTIGTGGGGGTDDVVEYDCDVASGGGDADYPADVDIKVTMTPPTSATANADASITWTGVVQSTGQSLKAPTGFPTTSPKMFVTVKASGAGVPTTATGEATLGTVTIGQPITLPTSVTVKIKPTTTGTVTLTAGDLAFGTSASSPSIKCLAPTTGLKTFTFQVGSSTGTPTTSSTPTNTTSTPKPTKTSTATVTVTPSSSTKKSKTPKAGADTGGGGEAGPDGRMFILTGTALVGAAAVGGLVMRRRNATRG</sequence>
<reference evidence="4 5" key="1">
    <citation type="submission" date="2020-08" db="EMBL/GenBank/DDBJ databases">
        <title>Sequencing the genomes of 1000 actinobacteria strains.</title>
        <authorList>
            <person name="Klenk H.-P."/>
        </authorList>
    </citation>
    <scope>NUCLEOTIDE SEQUENCE [LARGE SCALE GENOMIC DNA]</scope>
    <source>
        <strain evidence="4 5">DSM 45507</strain>
    </source>
</reference>
<evidence type="ECO:0000256" key="3">
    <source>
        <dbReference type="SAM" id="SignalP"/>
    </source>
</evidence>
<feature type="transmembrane region" description="Helical" evidence="2">
    <location>
        <begin position="388"/>
        <end position="407"/>
    </location>
</feature>
<protein>
    <recommendedName>
        <fullName evidence="6">Gram-positive cocci surface proteins LPxTG domain-containing protein</fullName>
    </recommendedName>
</protein>
<accession>A0A7W9G4D0</accession>
<evidence type="ECO:0000256" key="2">
    <source>
        <dbReference type="SAM" id="Phobius"/>
    </source>
</evidence>
<dbReference type="RefSeq" id="WP_185070540.1">
    <property type="nucleotide sequence ID" value="NZ_JACHMB010000001.1"/>
</dbReference>
<dbReference type="AlphaFoldDB" id="A0A7W9G4D0"/>
<comment type="caution">
    <text evidence="4">The sequence shown here is derived from an EMBL/GenBank/DDBJ whole genome shotgun (WGS) entry which is preliminary data.</text>
</comment>
<dbReference type="EMBL" id="JACHMB010000001">
    <property type="protein sequence ID" value="MBB5776971.1"/>
    <property type="molecule type" value="Genomic_DNA"/>
</dbReference>
<keyword evidence="2" id="KW-0812">Transmembrane</keyword>
<feature type="compositionally biased region" description="Low complexity" evidence="1">
    <location>
        <begin position="326"/>
        <end position="374"/>
    </location>
</feature>
<keyword evidence="2" id="KW-0472">Membrane</keyword>
<proteinExistence type="predicted"/>
<evidence type="ECO:0000313" key="5">
    <source>
        <dbReference type="Proteomes" id="UP000579153"/>
    </source>
</evidence>
<dbReference type="Proteomes" id="UP000579153">
    <property type="component" value="Unassembled WGS sequence"/>
</dbReference>